<feature type="domain" description="HTH tetR-type" evidence="3">
    <location>
        <begin position="2"/>
        <end position="62"/>
    </location>
</feature>
<organism evidence="4 5">
    <name type="scientific">Ectobacillus antri</name>
    <dbReference type="NCBI Taxonomy" id="2486280"/>
    <lineage>
        <taxon>Bacteria</taxon>
        <taxon>Bacillati</taxon>
        <taxon>Bacillota</taxon>
        <taxon>Bacilli</taxon>
        <taxon>Bacillales</taxon>
        <taxon>Bacillaceae</taxon>
        <taxon>Ectobacillus</taxon>
    </lineage>
</organism>
<protein>
    <submittedName>
        <fullName evidence="4">Forespore capture DNA-binding protein RefZ</fullName>
    </submittedName>
</protein>
<accession>A0ABT6H2W7</accession>
<dbReference type="PROSITE" id="PS01081">
    <property type="entry name" value="HTH_TETR_1"/>
    <property type="match status" value="1"/>
</dbReference>
<feature type="DNA-binding region" description="H-T-H motif" evidence="2">
    <location>
        <begin position="25"/>
        <end position="44"/>
    </location>
</feature>
<dbReference type="SUPFAM" id="SSF46689">
    <property type="entry name" value="Homeodomain-like"/>
    <property type="match status" value="1"/>
</dbReference>
<evidence type="ECO:0000259" key="3">
    <source>
        <dbReference type="PROSITE" id="PS50977"/>
    </source>
</evidence>
<reference evidence="4 5" key="1">
    <citation type="submission" date="2023-04" db="EMBL/GenBank/DDBJ databases">
        <title>Ectobacillus antri isolated from activated sludge.</title>
        <authorList>
            <person name="Yan P."/>
            <person name="Liu X."/>
        </authorList>
    </citation>
    <scope>NUCLEOTIDE SEQUENCE [LARGE SCALE GENOMIC DNA]</scope>
    <source>
        <strain evidence="4 5">C18H</strain>
    </source>
</reference>
<dbReference type="PANTHER" id="PTHR30055">
    <property type="entry name" value="HTH-TYPE TRANSCRIPTIONAL REGULATOR RUTR"/>
    <property type="match status" value="1"/>
</dbReference>
<dbReference type="InterPro" id="IPR050109">
    <property type="entry name" value="HTH-type_TetR-like_transc_reg"/>
</dbReference>
<evidence type="ECO:0000313" key="5">
    <source>
        <dbReference type="Proteomes" id="UP001218246"/>
    </source>
</evidence>
<dbReference type="PANTHER" id="PTHR30055:SF199">
    <property type="entry name" value="HTH-TYPE TRANSCRIPTIONAL REGULATOR YTTP-RELATED"/>
    <property type="match status" value="1"/>
</dbReference>
<evidence type="ECO:0000256" key="1">
    <source>
        <dbReference type="ARBA" id="ARBA00023125"/>
    </source>
</evidence>
<gene>
    <name evidence="4" type="primary">refZ</name>
    <name evidence="4" type="ORF">P6P90_06110</name>
</gene>
<name>A0ABT6H2W7_9BACI</name>
<proteinExistence type="predicted"/>
<dbReference type="SUPFAM" id="SSF48498">
    <property type="entry name" value="Tetracyclin repressor-like, C-terminal domain"/>
    <property type="match status" value="1"/>
</dbReference>
<dbReference type="NCBIfam" id="NF037937">
    <property type="entry name" value="septum_RefZ"/>
    <property type="match status" value="1"/>
</dbReference>
<evidence type="ECO:0000313" key="4">
    <source>
        <dbReference type="EMBL" id="MDG5753549.1"/>
    </source>
</evidence>
<dbReference type="InterPro" id="IPR001647">
    <property type="entry name" value="HTH_TetR"/>
</dbReference>
<keyword evidence="1 2" id="KW-0238">DNA-binding</keyword>
<dbReference type="Proteomes" id="UP001218246">
    <property type="component" value="Unassembled WGS sequence"/>
</dbReference>
<dbReference type="InterPro" id="IPR036271">
    <property type="entry name" value="Tet_transcr_reg_TetR-rel_C_sf"/>
</dbReference>
<dbReference type="EMBL" id="JARULN010000003">
    <property type="protein sequence ID" value="MDG5753549.1"/>
    <property type="molecule type" value="Genomic_DNA"/>
</dbReference>
<keyword evidence="5" id="KW-1185">Reference proteome</keyword>
<dbReference type="Gene3D" id="1.10.357.10">
    <property type="entry name" value="Tetracycline Repressor, domain 2"/>
    <property type="match status" value="1"/>
</dbReference>
<comment type="caution">
    <text evidence="4">The sequence shown here is derived from an EMBL/GenBank/DDBJ whole genome shotgun (WGS) entry which is preliminary data.</text>
</comment>
<dbReference type="Gene3D" id="1.10.10.60">
    <property type="entry name" value="Homeodomain-like"/>
    <property type="match status" value="1"/>
</dbReference>
<dbReference type="InterPro" id="IPR009057">
    <property type="entry name" value="Homeodomain-like_sf"/>
</dbReference>
<dbReference type="PRINTS" id="PR00455">
    <property type="entry name" value="HTHTETR"/>
</dbReference>
<evidence type="ECO:0000256" key="2">
    <source>
        <dbReference type="PROSITE-ProRule" id="PRU00335"/>
    </source>
</evidence>
<sequence>MTCTKQKIIEAAICLFNTKGYHGTSVRDIASEAGVNVANISYYFSGKKGLLEHLVTGFLEGYISTMAEAFEMRHVLSPKEVVFLIVRDILHYQSSHRSLTRFVYRELSLDSILIREIMTTYLQREKYYLKHIIETGREQGVFIRTPFAVFMSQLKGMLSAPYLYPQYISEVLYERPSDEYFTKMYGKEVEKWLSMMMEGNPSPVTQVLHL</sequence>
<dbReference type="PROSITE" id="PS50977">
    <property type="entry name" value="HTH_TETR_2"/>
    <property type="match status" value="1"/>
</dbReference>
<dbReference type="GO" id="GO:0003677">
    <property type="term" value="F:DNA binding"/>
    <property type="evidence" value="ECO:0007669"/>
    <property type="project" value="UniProtKB-KW"/>
</dbReference>
<dbReference type="RefSeq" id="WP_278018015.1">
    <property type="nucleotide sequence ID" value="NZ_JARRRY010000002.1"/>
</dbReference>
<dbReference type="InterPro" id="IPR023772">
    <property type="entry name" value="DNA-bd_HTH_TetR-type_CS"/>
</dbReference>
<dbReference type="Pfam" id="PF00440">
    <property type="entry name" value="TetR_N"/>
    <property type="match status" value="1"/>
</dbReference>